<protein>
    <submittedName>
        <fullName evidence="2">Uncharacterized protein</fullName>
    </submittedName>
</protein>
<feature type="compositionally biased region" description="Basic and acidic residues" evidence="1">
    <location>
        <begin position="10"/>
        <end position="27"/>
    </location>
</feature>
<proteinExistence type="predicted"/>
<name>A0A382HP25_9ZZZZ</name>
<evidence type="ECO:0000313" key="2">
    <source>
        <dbReference type="EMBL" id="SVB88825.1"/>
    </source>
</evidence>
<feature type="region of interest" description="Disordered" evidence="1">
    <location>
        <begin position="1"/>
        <end position="27"/>
    </location>
</feature>
<dbReference type="AlphaFoldDB" id="A0A382HP25"/>
<dbReference type="EMBL" id="UINC01062321">
    <property type="protein sequence ID" value="SVB88825.1"/>
    <property type="molecule type" value="Genomic_DNA"/>
</dbReference>
<reference evidence="2" key="1">
    <citation type="submission" date="2018-05" db="EMBL/GenBank/DDBJ databases">
        <authorList>
            <person name="Lanie J.A."/>
            <person name="Ng W.-L."/>
            <person name="Kazmierczak K.M."/>
            <person name="Andrzejewski T.M."/>
            <person name="Davidsen T.M."/>
            <person name="Wayne K.J."/>
            <person name="Tettelin H."/>
            <person name="Glass J.I."/>
            <person name="Rusch D."/>
            <person name="Podicherti R."/>
            <person name="Tsui H.-C.T."/>
            <person name="Winkler M.E."/>
        </authorList>
    </citation>
    <scope>NUCLEOTIDE SEQUENCE</scope>
</reference>
<gene>
    <name evidence="2" type="ORF">METZ01_LOCUS241679</name>
</gene>
<organism evidence="2">
    <name type="scientific">marine metagenome</name>
    <dbReference type="NCBI Taxonomy" id="408172"/>
    <lineage>
        <taxon>unclassified sequences</taxon>
        <taxon>metagenomes</taxon>
        <taxon>ecological metagenomes</taxon>
    </lineage>
</organism>
<accession>A0A382HP25</accession>
<sequence length="59" mass="6512">SGRPDAVRLSGDRRRREDGRRAEAGDRAEVVDVHGAAHGVQLGQFAHRHAPRRSLLYGL</sequence>
<feature type="non-terminal residue" evidence="2">
    <location>
        <position position="1"/>
    </location>
</feature>
<evidence type="ECO:0000256" key="1">
    <source>
        <dbReference type="SAM" id="MobiDB-lite"/>
    </source>
</evidence>
<feature type="non-terminal residue" evidence="2">
    <location>
        <position position="59"/>
    </location>
</feature>